<keyword evidence="2" id="KW-1185">Reference proteome</keyword>
<dbReference type="VEuPathDB" id="FungiDB:VP01_9377g1"/>
<evidence type="ECO:0000313" key="1">
    <source>
        <dbReference type="EMBL" id="KNZ44245.1"/>
    </source>
</evidence>
<feature type="non-terminal residue" evidence="1">
    <location>
        <position position="177"/>
    </location>
</feature>
<name>A0A0L6U8Y0_9BASI</name>
<organism evidence="1 2">
    <name type="scientific">Puccinia sorghi</name>
    <dbReference type="NCBI Taxonomy" id="27349"/>
    <lineage>
        <taxon>Eukaryota</taxon>
        <taxon>Fungi</taxon>
        <taxon>Dikarya</taxon>
        <taxon>Basidiomycota</taxon>
        <taxon>Pucciniomycotina</taxon>
        <taxon>Pucciniomycetes</taxon>
        <taxon>Pucciniales</taxon>
        <taxon>Pucciniaceae</taxon>
        <taxon>Puccinia</taxon>
    </lineage>
</organism>
<dbReference type="AlphaFoldDB" id="A0A0L6U8Y0"/>
<comment type="caution">
    <text evidence="1">The sequence shown here is derived from an EMBL/GenBank/DDBJ whole genome shotgun (WGS) entry which is preliminary data.</text>
</comment>
<proteinExistence type="predicted"/>
<accession>A0A0L6U8Y0</accession>
<gene>
    <name evidence="1" type="ORF">VP01_9377g1</name>
</gene>
<dbReference type="EMBL" id="LAVV01015023">
    <property type="protein sequence ID" value="KNZ44245.1"/>
    <property type="molecule type" value="Genomic_DNA"/>
</dbReference>
<dbReference type="Proteomes" id="UP000037035">
    <property type="component" value="Unassembled WGS sequence"/>
</dbReference>
<sequence>MSDSLNSSSHPGQLNSLEKPGREHARLAGIMHSSDHSYWHSLHLKEDLEIYLRLLCIVPSFQSVQDFITQIKTTISRLHEVGIELPKDIIAYLILNKLPPSTSNISQQITHSEKEITPELVLDHLQLYMNDQQFVATNSSSKTVPTSLHTEESWKCTPSESRQGFPNWGIISSLHTF</sequence>
<dbReference type="Pfam" id="PF14223">
    <property type="entry name" value="Retrotran_gag_2"/>
    <property type="match status" value="1"/>
</dbReference>
<reference evidence="1 2" key="1">
    <citation type="submission" date="2015-08" db="EMBL/GenBank/DDBJ databases">
        <title>Next Generation Sequencing and Analysis of the Genome of Puccinia sorghi L Schw, the Causal Agent of Maize Common Rust.</title>
        <authorList>
            <person name="Rochi L."/>
            <person name="Burguener G."/>
            <person name="Darino M."/>
            <person name="Turjanski A."/>
            <person name="Kreff E."/>
            <person name="Dieguez M.J."/>
            <person name="Sacco F."/>
        </authorList>
    </citation>
    <scope>NUCLEOTIDE SEQUENCE [LARGE SCALE GENOMIC DNA]</scope>
    <source>
        <strain evidence="1 2">RO10H11247</strain>
    </source>
</reference>
<protein>
    <submittedName>
        <fullName evidence="1">Uncharacterized protein</fullName>
    </submittedName>
</protein>
<evidence type="ECO:0000313" key="2">
    <source>
        <dbReference type="Proteomes" id="UP000037035"/>
    </source>
</evidence>